<evidence type="ECO:0000313" key="4">
    <source>
        <dbReference type="Proteomes" id="UP000028945"/>
    </source>
</evidence>
<dbReference type="KEGG" id="bpsi:IX83_06235"/>
<evidence type="ECO:0000259" key="2">
    <source>
        <dbReference type="Pfam" id="PF19489"/>
    </source>
</evidence>
<feature type="domain" description="Transglycosylase SLT" evidence="2">
    <location>
        <begin position="12"/>
        <end position="194"/>
    </location>
</feature>
<reference evidence="3 4" key="1">
    <citation type="journal article" date="2014" name="BMC Genomics">
        <title>A genomic perspective on a new bacterial genus and species from the Alcaligenaceae family, Basilea psittacipulmonis.</title>
        <authorList>
            <person name="Whiteson K.L."/>
            <person name="Hernandez D."/>
            <person name="Lazarevic V."/>
            <person name="Gaia N."/>
            <person name="Farinelli L."/>
            <person name="Francois P."/>
            <person name="Pilo P."/>
            <person name="Frey J."/>
            <person name="Schrenzel J."/>
        </authorList>
    </citation>
    <scope>NUCLEOTIDE SEQUENCE [LARGE SCALE GENOMIC DNA]</scope>
    <source>
        <strain evidence="3 4">DSM 24701</strain>
    </source>
</reference>
<organism evidence="3 4">
    <name type="scientific">Basilea psittacipulmonis DSM 24701</name>
    <dbReference type="NCBI Taxonomy" id="1072685"/>
    <lineage>
        <taxon>Bacteria</taxon>
        <taxon>Pseudomonadati</taxon>
        <taxon>Pseudomonadota</taxon>
        <taxon>Betaproteobacteria</taxon>
        <taxon>Burkholderiales</taxon>
        <taxon>Alcaligenaceae</taxon>
        <taxon>Basilea</taxon>
    </lineage>
</organism>
<feature type="chain" id="PRO_5001717492" evidence="1">
    <location>
        <begin position="23"/>
        <end position="198"/>
    </location>
</feature>
<proteinExistence type="predicted"/>
<keyword evidence="1" id="KW-0732">Signal</keyword>
<sequence>MTRRFKYISAISLLTSVLVGCAGTPKGPPKNPENLCDIFKEFPSWYQAAKLSQDRWGTPMHVSMSIMYQESSYRHNAKPPMKYFLWVIPVGRGSSAYGYSQAQDDSWREYENAMNKSRDREEFTHAIDFIAWYVNRNYARNKVSKWDAYKQYLAYHEGMGGYARGTYRQKQWLLNIAKRVDQRAKQYGAQLRQCNHIK</sequence>
<dbReference type="InterPro" id="IPR023346">
    <property type="entry name" value="Lysozyme-like_dom_sf"/>
</dbReference>
<accession>A0A077DE59</accession>
<dbReference type="HOGENOM" id="CLU_094963_0_0_4"/>
<dbReference type="STRING" id="1072685.IX83_06235"/>
<protein>
    <submittedName>
        <fullName evidence="3">Lipoprotein</fullName>
    </submittedName>
</protein>
<dbReference type="InterPro" id="IPR045795">
    <property type="entry name" value="SLT_4"/>
</dbReference>
<keyword evidence="4" id="KW-1185">Reference proteome</keyword>
<evidence type="ECO:0000313" key="3">
    <source>
        <dbReference type="EMBL" id="AIL32964.1"/>
    </source>
</evidence>
<feature type="signal peptide" evidence="1">
    <location>
        <begin position="1"/>
        <end position="22"/>
    </location>
</feature>
<dbReference type="eggNOG" id="COG4764">
    <property type="taxonomic scope" value="Bacteria"/>
</dbReference>
<dbReference type="CDD" id="cd00442">
    <property type="entry name" value="Lyz-like"/>
    <property type="match status" value="1"/>
</dbReference>
<dbReference type="Pfam" id="PF19489">
    <property type="entry name" value="SLT_4"/>
    <property type="match status" value="1"/>
</dbReference>
<dbReference type="Gene3D" id="1.10.530.10">
    <property type="match status" value="1"/>
</dbReference>
<name>A0A077DE59_9BURK</name>
<gene>
    <name evidence="3" type="ORF">IX83_06235</name>
</gene>
<keyword evidence="3" id="KW-0449">Lipoprotein</keyword>
<evidence type="ECO:0000256" key="1">
    <source>
        <dbReference type="SAM" id="SignalP"/>
    </source>
</evidence>
<dbReference type="PROSITE" id="PS51257">
    <property type="entry name" value="PROKAR_LIPOPROTEIN"/>
    <property type="match status" value="1"/>
</dbReference>
<dbReference type="RefSeq" id="WP_038500299.1">
    <property type="nucleotide sequence ID" value="NZ_AFWK01000069.1"/>
</dbReference>
<dbReference type="SUPFAM" id="SSF53955">
    <property type="entry name" value="Lysozyme-like"/>
    <property type="match status" value="1"/>
</dbReference>
<dbReference type="EMBL" id="CP009238">
    <property type="protein sequence ID" value="AIL32964.1"/>
    <property type="molecule type" value="Genomic_DNA"/>
</dbReference>
<dbReference type="AlphaFoldDB" id="A0A077DE59"/>
<dbReference type="Proteomes" id="UP000028945">
    <property type="component" value="Chromosome"/>
</dbReference>